<dbReference type="AlphaFoldDB" id="A0A169RGH4"/>
<feature type="region of interest" description="Disordered" evidence="1">
    <location>
        <begin position="73"/>
        <end position="92"/>
    </location>
</feature>
<dbReference type="RefSeq" id="WP_096487160.1">
    <property type="nucleotide sequence ID" value="NZ_AP014809.1"/>
</dbReference>
<proteinExistence type="predicted"/>
<dbReference type="Proteomes" id="UP000218288">
    <property type="component" value="Chromosome"/>
</dbReference>
<organism evidence="2 3">
    <name type="scientific">Methylorubrum populi</name>
    <dbReference type="NCBI Taxonomy" id="223967"/>
    <lineage>
        <taxon>Bacteria</taxon>
        <taxon>Pseudomonadati</taxon>
        <taxon>Pseudomonadota</taxon>
        <taxon>Alphaproteobacteria</taxon>
        <taxon>Hyphomicrobiales</taxon>
        <taxon>Methylobacteriaceae</taxon>
        <taxon>Methylorubrum</taxon>
    </lineage>
</organism>
<evidence type="ECO:0000256" key="1">
    <source>
        <dbReference type="SAM" id="MobiDB-lite"/>
    </source>
</evidence>
<evidence type="ECO:0000313" key="2">
    <source>
        <dbReference type="EMBL" id="BAU93432.1"/>
    </source>
</evidence>
<name>A0A169RGH4_9HYPH</name>
<evidence type="ECO:0000313" key="3">
    <source>
        <dbReference type="Proteomes" id="UP000218288"/>
    </source>
</evidence>
<reference evidence="2 3" key="1">
    <citation type="journal article" date="2016" name="Genome Announc.">
        <title>Complete Genome Sequence of Methylobacterium populi P-1M, Isolated from Pink-Pigmented Household Biofilm.</title>
        <authorList>
            <person name="Morohoshi T."/>
            <person name="Ikeda T."/>
        </authorList>
    </citation>
    <scope>NUCLEOTIDE SEQUENCE [LARGE SCALE GENOMIC DNA]</scope>
    <source>
        <strain evidence="2 3">P-1M</strain>
    </source>
</reference>
<protein>
    <submittedName>
        <fullName evidence="2">Uncharacterized protein</fullName>
    </submittedName>
</protein>
<sequence length="92" mass="10124">MTVSVRVYETVGEAEPGERFYARAIAMKPVKGGNPREGTSVGFYAATADEAGAKAHAWIEAERRKAVEIGLRREEAAQSRRKPVPHEMDARP</sequence>
<accession>A0A169RGH4</accession>
<dbReference type="EMBL" id="AP014809">
    <property type="protein sequence ID" value="BAU93432.1"/>
    <property type="molecule type" value="Genomic_DNA"/>
</dbReference>
<gene>
    <name evidence="2" type="ORF">MPPM_4827</name>
</gene>